<accession>A0ACC1MYT3</accession>
<evidence type="ECO:0000313" key="1">
    <source>
        <dbReference type="EMBL" id="KAJ2972010.1"/>
    </source>
</evidence>
<organism evidence="1 2">
    <name type="scientific">Zarea fungicola</name>
    <dbReference type="NCBI Taxonomy" id="93591"/>
    <lineage>
        <taxon>Eukaryota</taxon>
        <taxon>Fungi</taxon>
        <taxon>Dikarya</taxon>
        <taxon>Ascomycota</taxon>
        <taxon>Pezizomycotina</taxon>
        <taxon>Sordariomycetes</taxon>
        <taxon>Hypocreomycetidae</taxon>
        <taxon>Hypocreales</taxon>
        <taxon>Cordycipitaceae</taxon>
        <taxon>Zarea</taxon>
    </lineage>
</organism>
<sequence>MLHHALIKVAASQHAAVVKFYELALAPLGSANLKSFPNGFTGFGAQAPEYWIAKADVTPNTTVHVGFGAQDKAAVDAFYKAAIDAGGKDNGPPRRNNIEAGCMLPKEAL</sequence>
<reference evidence="1" key="1">
    <citation type="submission" date="2022-08" db="EMBL/GenBank/DDBJ databases">
        <title>Genome Sequence of Lecanicillium fungicola.</title>
        <authorList>
            <person name="Buettner E."/>
        </authorList>
    </citation>
    <scope>NUCLEOTIDE SEQUENCE</scope>
    <source>
        <strain evidence="1">Babe33</strain>
    </source>
</reference>
<evidence type="ECO:0000313" key="2">
    <source>
        <dbReference type="Proteomes" id="UP001143910"/>
    </source>
</evidence>
<gene>
    <name evidence="1" type="ORF">NQ176_g7402</name>
</gene>
<proteinExistence type="predicted"/>
<dbReference type="Proteomes" id="UP001143910">
    <property type="component" value="Unassembled WGS sequence"/>
</dbReference>
<comment type="caution">
    <text evidence="1">The sequence shown here is derived from an EMBL/GenBank/DDBJ whole genome shotgun (WGS) entry which is preliminary data.</text>
</comment>
<keyword evidence="2" id="KW-1185">Reference proteome</keyword>
<name>A0ACC1MYT3_9HYPO</name>
<dbReference type="EMBL" id="JANJQO010001229">
    <property type="protein sequence ID" value="KAJ2972010.1"/>
    <property type="molecule type" value="Genomic_DNA"/>
</dbReference>
<protein>
    <submittedName>
        <fullName evidence="1">Uncharacterized protein</fullName>
    </submittedName>
</protein>